<gene>
    <name evidence="2" type="ORF">SMGD1_1475</name>
</gene>
<dbReference type="GO" id="GO:0005829">
    <property type="term" value="C:cytosol"/>
    <property type="evidence" value="ECO:0007669"/>
    <property type="project" value="TreeGrafter"/>
</dbReference>
<dbReference type="InterPro" id="IPR000595">
    <property type="entry name" value="cNMP-bd_dom"/>
</dbReference>
<sequence>MLLTIEKVIILKSINLFSEISENDLLAVAMQLQELEYDENSVVFNQGDLGTSLYIIVRGEVEVIINEQVISILGEKNIFGELAALDPEPRSATIKTTKNSLLFRLESIVMYNLIAEYGDVARGIIKILCQRIRQSNS</sequence>
<dbReference type="GO" id="GO:0004862">
    <property type="term" value="F:cAMP-dependent protein kinase inhibitor activity"/>
    <property type="evidence" value="ECO:0007669"/>
    <property type="project" value="TreeGrafter"/>
</dbReference>
<dbReference type="STRING" id="929558.SMGD1_1475"/>
<accession>B6BHK1</accession>
<dbReference type="SMART" id="SM00100">
    <property type="entry name" value="cNMP"/>
    <property type="match status" value="1"/>
</dbReference>
<organism evidence="2 3">
    <name type="scientific">Sulfurimonas gotlandica (strain DSM 19862 / JCM 16533 / GD1)</name>
    <dbReference type="NCBI Taxonomy" id="929558"/>
    <lineage>
        <taxon>Bacteria</taxon>
        <taxon>Pseudomonadati</taxon>
        <taxon>Campylobacterota</taxon>
        <taxon>Epsilonproteobacteria</taxon>
        <taxon>Campylobacterales</taxon>
        <taxon>Sulfurimonadaceae</taxon>
        <taxon>Sulfurimonas</taxon>
    </lineage>
</organism>
<dbReference type="AlphaFoldDB" id="B6BHK1"/>
<dbReference type="OrthoDB" id="9784809at2"/>
<evidence type="ECO:0000259" key="1">
    <source>
        <dbReference type="PROSITE" id="PS50042"/>
    </source>
</evidence>
<dbReference type="EMBL" id="AFRZ01000001">
    <property type="protein sequence ID" value="EHP29999.1"/>
    <property type="molecule type" value="Genomic_DNA"/>
</dbReference>
<dbReference type="SUPFAM" id="SSF51206">
    <property type="entry name" value="cAMP-binding domain-like"/>
    <property type="match status" value="1"/>
</dbReference>
<proteinExistence type="predicted"/>
<dbReference type="GO" id="GO:0034236">
    <property type="term" value="F:protein kinase A catalytic subunit binding"/>
    <property type="evidence" value="ECO:0007669"/>
    <property type="project" value="TreeGrafter"/>
</dbReference>
<evidence type="ECO:0000313" key="2">
    <source>
        <dbReference type="EMBL" id="EHP29999.1"/>
    </source>
</evidence>
<dbReference type="eggNOG" id="COG2905">
    <property type="taxonomic scope" value="Bacteria"/>
</dbReference>
<dbReference type="Pfam" id="PF00027">
    <property type="entry name" value="cNMP_binding"/>
    <property type="match status" value="1"/>
</dbReference>
<comment type="caution">
    <text evidence="2">The sequence shown here is derived from an EMBL/GenBank/DDBJ whole genome shotgun (WGS) entry which is preliminary data.</text>
</comment>
<dbReference type="PROSITE" id="PS50042">
    <property type="entry name" value="CNMP_BINDING_3"/>
    <property type="match status" value="1"/>
</dbReference>
<dbReference type="PANTHER" id="PTHR11635:SF152">
    <property type="entry name" value="CAMP-DEPENDENT PROTEIN KINASE TYPE I REGULATORY SUBUNIT-RELATED"/>
    <property type="match status" value="1"/>
</dbReference>
<accession>H1FT80</accession>
<feature type="domain" description="Cyclic nucleotide-binding" evidence="1">
    <location>
        <begin position="16"/>
        <end position="131"/>
    </location>
</feature>
<dbReference type="GO" id="GO:0030552">
    <property type="term" value="F:cAMP binding"/>
    <property type="evidence" value="ECO:0007669"/>
    <property type="project" value="TreeGrafter"/>
</dbReference>
<dbReference type="Proteomes" id="UP000006431">
    <property type="component" value="Unassembled WGS sequence"/>
</dbReference>
<dbReference type="RefSeq" id="WP_008336657.1">
    <property type="nucleotide sequence ID" value="NZ_AFRZ01000001.1"/>
</dbReference>
<evidence type="ECO:0000313" key="3">
    <source>
        <dbReference type="Proteomes" id="UP000006431"/>
    </source>
</evidence>
<dbReference type="PRINTS" id="PR00103">
    <property type="entry name" value="CAMPKINASE"/>
</dbReference>
<keyword evidence="3" id="KW-1185">Reference proteome</keyword>
<dbReference type="InterPro" id="IPR014710">
    <property type="entry name" value="RmlC-like_jellyroll"/>
</dbReference>
<dbReference type="InterPro" id="IPR050503">
    <property type="entry name" value="cAMP-dep_PK_reg_su-like"/>
</dbReference>
<dbReference type="CDD" id="cd00038">
    <property type="entry name" value="CAP_ED"/>
    <property type="match status" value="1"/>
</dbReference>
<dbReference type="InterPro" id="IPR018490">
    <property type="entry name" value="cNMP-bd_dom_sf"/>
</dbReference>
<protein>
    <submittedName>
        <fullName evidence="2">Protein containing cyclic nucleotide-binding domain</fullName>
    </submittedName>
</protein>
<name>B6BHK1_SULGG</name>
<reference evidence="2 3" key="1">
    <citation type="journal article" date="2012" name="Proc. Natl. Acad. Sci. U.S.A.">
        <title>Genome and physiology of a model Epsilonproteobacterium responsible for sulfide detoxification in marine oxygen depletion zones.</title>
        <authorList>
            <person name="Grote J."/>
            <person name="Schott T."/>
            <person name="Bruckner C.G."/>
            <person name="Glockner F.O."/>
            <person name="Jost G."/>
            <person name="Teeling H."/>
            <person name="Labrenz M."/>
            <person name="Jurgens K."/>
        </authorList>
    </citation>
    <scope>NUCLEOTIDE SEQUENCE [LARGE SCALE GENOMIC DNA]</scope>
    <source>
        <strain evidence="2 3">GD1</strain>
    </source>
</reference>
<dbReference type="Gene3D" id="2.60.120.10">
    <property type="entry name" value="Jelly Rolls"/>
    <property type="match status" value="1"/>
</dbReference>
<dbReference type="PATRIC" id="fig|929558.5.peg.1466"/>
<dbReference type="GO" id="GO:0005952">
    <property type="term" value="C:cAMP-dependent protein kinase complex"/>
    <property type="evidence" value="ECO:0007669"/>
    <property type="project" value="InterPro"/>
</dbReference>
<dbReference type="PANTHER" id="PTHR11635">
    <property type="entry name" value="CAMP-DEPENDENT PROTEIN KINASE REGULATORY CHAIN"/>
    <property type="match status" value="1"/>
</dbReference>
<dbReference type="HOGENOM" id="CLU_075053_16_5_7"/>